<name>F8PAE3_SERL9</name>
<evidence type="ECO:0000313" key="2">
    <source>
        <dbReference type="EMBL" id="EGO19782.1"/>
    </source>
</evidence>
<dbReference type="KEGG" id="sla:SERLADRAFT_478073"/>
<keyword evidence="1" id="KW-0812">Transmembrane</keyword>
<dbReference type="PANTHER" id="PTHR39336:SF3">
    <property type="entry name" value="PYRIDOXAMINE PHOSPHATE OXIDASE"/>
    <property type="match status" value="1"/>
</dbReference>
<dbReference type="AlphaFoldDB" id="F8PAE3"/>
<evidence type="ECO:0000313" key="3">
    <source>
        <dbReference type="Proteomes" id="UP000008064"/>
    </source>
</evidence>
<dbReference type="SUPFAM" id="SSF50475">
    <property type="entry name" value="FMN-binding split barrel"/>
    <property type="match status" value="1"/>
</dbReference>
<dbReference type="OrthoDB" id="539398at2759"/>
<protein>
    <recommendedName>
        <fullName evidence="4">Pyridoxamine 5'-phosphate oxidase putative domain-containing protein</fullName>
    </recommendedName>
</protein>
<dbReference type="RefSeq" id="XP_007323217.1">
    <property type="nucleotide sequence ID" value="XM_007323155.1"/>
</dbReference>
<sequence>MGNFYDEIPENTIEWIKKQQMFWVASAPLTGSGHVNVSPKATPNCFHIINPRKVYYEDLTGSGIETISHLREPGNGRITILFHAFEGPPRLVRLFGTGTFHEFGTPEFDEYVPLEGRKPGNRAVIVIDIYKVGTSCGYGIPLYNFQSHRVQLYRWNDSMEIFDRENDAESKSELNKKGIKAWWTVENLRSLDGLPGLRHAHVAQRTPTTFFDRNAKENKTPVPKLGRSNKKRELGFDALPVKLAAAFALGVVVTTVYGRVVQTMA</sequence>
<dbReference type="EMBL" id="GL945442">
    <property type="protein sequence ID" value="EGO19782.1"/>
    <property type="molecule type" value="Genomic_DNA"/>
</dbReference>
<evidence type="ECO:0008006" key="4">
    <source>
        <dbReference type="Google" id="ProtNLM"/>
    </source>
</evidence>
<reference evidence="3" key="1">
    <citation type="journal article" date="2011" name="Science">
        <title>The plant cell wall-decomposing machinery underlies the functional diversity of forest fungi.</title>
        <authorList>
            <person name="Eastwood D.C."/>
            <person name="Floudas D."/>
            <person name="Binder M."/>
            <person name="Majcherczyk A."/>
            <person name="Schneider P."/>
            <person name="Aerts A."/>
            <person name="Asiegbu F.O."/>
            <person name="Baker S.E."/>
            <person name="Barry K."/>
            <person name="Bendiksby M."/>
            <person name="Blumentritt M."/>
            <person name="Coutinho P.M."/>
            <person name="Cullen D."/>
            <person name="de Vries R.P."/>
            <person name="Gathman A."/>
            <person name="Goodell B."/>
            <person name="Henrissat B."/>
            <person name="Ihrmark K."/>
            <person name="Kauserud H."/>
            <person name="Kohler A."/>
            <person name="LaButti K."/>
            <person name="Lapidus A."/>
            <person name="Lavin J.L."/>
            <person name="Lee Y.-H."/>
            <person name="Lindquist E."/>
            <person name="Lilly W."/>
            <person name="Lucas S."/>
            <person name="Morin E."/>
            <person name="Murat C."/>
            <person name="Oguiza J.A."/>
            <person name="Park J."/>
            <person name="Pisabarro A.G."/>
            <person name="Riley R."/>
            <person name="Rosling A."/>
            <person name="Salamov A."/>
            <person name="Schmidt O."/>
            <person name="Schmutz J."/>
            <person name="Skrede I."/>
            <person name="Stenlid J."/>
            <person name="Wiebenga A."/>
            <person name="Xie X."/>
            <person name="Kuees U."/>
            <person name="Hibbett D.S."/>
            <person name="Hoffmeister D."/>
            <person name="Hoegberg N."/>
            <person name="Martin F."/>
            <person name="Grigoriev I.V."/>
            <person name="Watkinson S.C."/>
        </authorList>
    </citation>
    <scope>NUCLEOTIDE SEQUENCE [LARGE SCALE GENOMIC DNA]</scope>
    <source>
        <strain evidence="3">S7.9</strain>
    </source>
</reference>
<accession>F8PAE3</accession>
<keyword evidence="1" id="KW-1133">Transmembrane helix</keyword>
<organism evidence="3">
    <name type="scientific">Serpula lacrymans var. lacrymans (strain S7.9)</name>
    <name type="common">Dry rot fungus</name>
    <dbReference type="NCBI Taxonomy" id="578457"/>
    <lineage>
        <taxon>Eukaryota</taxon>
        <taxon>Fungi</taxon>
        <taxon>Dikarya</taxon>
        <taxon>Basidiomycota</taxon>
        <taxon>Agaricomycotina</taxon>
        <taxon>Agaricomycetes</taxon>
        <taxon>Agaricomycetidae</taxon>
        <taxon>Boletales</taxon>
        <taxon>Coniophorineae</taxon>
        <taxon>Serpulaceae</taxon>
        <taxon>Serpula</taxon>
    </lineage>
</organism>
<proteinExistence type="predicted"/>
<dbReference type="GeneID" id="18821115"/>
<dbReference type="InterPro" id="IPR012349">
    <property type="entry name" value="Split_barrel_FMN-bd"/>
</dbReference>
<dbReference type="PANTHER" id="PTHR39336">
    <property type="entry name" value="PYRIDOXAMINE PHOSPHATE OXIDASE FAMILY PROTEIN (AFU_ORTHOLOGUE AFUA_6G11440)"/>
    <property type="match status" value="1"/>
</dbReference>
<dbReference type="Gene3D" id="2.30.110.10">
    <property type="entry name" value="Electron Transport, Fmn-binding Protein, Chain A"/>
    <property type="match status" value="1"/>
</dbReference>
<dbReference type="HOGENOM" id="CLU_054794_2_1_1"/>
<evidence type="ECO:0000256" key="1">
    <source>
        <dbReference type="SAM" id="Phobius"/>
    </source>
</evidence>
<dbReference type="Proteomes" id="UP000008064">
    <property type="component" value="Unassembled WGS sequence"/>
</dbReference>
<gene>
    <name evidence="2" type="ORF">SERLADRAFT_478073</name>
</gene>
<feature type="transmembrane region" description="Helical" evidence="1">
    <location>
        <begin position="234"/>
        <end position="257"/>
    </location>
</feature>
<keyword evidence="1" id="KW-0472">Membrane</keyword>